<organism evidence="4 5">
    <name type="scientific">Operophtera brumata</name>
    <name type="common">Winter moth</name>
    <name type="synonym">Phalaena brumata</name>
    <dbReference type="NCBI Taxonomy" id="104452"/>
    <lineage>
        <taxon>Eukaryota</taxon>
        <taxon>Metazoa</taxon>
        <taxon>Ecdysozoa</taxon>
        <taxon>Arthropoda</taxon>
        <taxon>Hexapoda</taxon>
        <taxon>Insecta</taxon>
        <taxon>Pterygota</taxon>
        <taxon>Neoptera</taxon>
        <taxon>Endopterygota</taxon>
        <taxon>Lepidoptera</taxon>
        <taxon>Glossata</taxon>
        <taxon>Ditrysia</taxon>
        <taxon>Geometroidea</taxon>
        <taxon>Geometridae</taxon>
        <taxon>Larentiinae</taxon>
        <taxon>Operophtera</taxon>
    </lineage>
</organism>
<comment type="caution">
    <text evidence="4">The sequence shown here is derived from an EMBL/GenBank/DDBJ whole genome shotgun (WGS) entry which is preliminary data.</text>
</comment>
<comment type="similarity">
    <text evidence="1">Belongs to the AB hydrolase superfamily.</text>
</comment>
<dbReference type="GO" id="GO:0016787">
    <property type="term" value="F:hydrolase activity"/>
    <property type="evidence" value="ECO:0007669"/>
    <property type="project" value="UniProtKB-KW"/>
</dbReference>
<evidence type="ECO:0000313" key="5">
    <source>
        <dbReference type="Proteomes" id="UP000037510"/>
    </source>
</evidence>
<protein>
    <recommendedName>
        <fullName evidence="3">AB hydrolase-1 domain-containing protein</fullName>
    </recommendedName>
</protein>
<dbReference type="Pfam" id="PF00561">
    <property type="entry name" value="Abhydrolase_1"/>
    <property type="match status" value="1"/>
</dbReference>
<keyword evidence="2" id="KW-0378">Hydrolase</keyword>
<proteinExistence type="inferred from homology"/>
<dbReference type="PANTHER" id="PTHR43798">
    <property type="entry name" value="MONOACYLGLYCEROL LIPASE"/>
    <property type="match status" value="1"/>
</dbReference>
<dbReference type="AlphaFoldDB" id="A0A0L7LQH5"/>
<keyword evidence="5" id="KW-1185">Reference proteome</keyword>
<dbReference type="Proteomes" id="UP000037510">
    <property type="component" value="Unassembled WGS sequence"/>
</dbReference>
<evidence type="ECO:0000256" key="2">
    <source>
        <dbReference type="ARBA" id="ARBA00022801"/>
    </source>
</evidence>
<reference evidence="4 5" key="1">
    <citation type="journal article" date="2015" name="Genome Biol. Evol.">
        <title>The genome of winter moth (Operophtera brumata) provides a genomic perspective on sexual dimorphism and phenology.</title>
        <authorList>
            <person name="Derks M.F."/>
            <person name="Smit S."/>
            <person name="Salis L."/>
            <person name="Schijlen E."/>
            <person name="Bossers A."/>
            <person name="Mateman C."/>
            <person name="Pijl A.S."/>
            <person name="de Ridder D."/>
            <person name="Groenen M.A."/>
            <person name="Visser M.E."/>
            <person name="Megens H.J."/>
        </authorList>
    </citation>
    <scope>NUCLEOTIDE SEQUENCE [LARGE SCALE GENOMIC DNA]</scope>
    <source>
        <strain evidence="4">WM2013NL</strain>
        <tissue evidence="4">Head and thorax</tissue>
    </source>
</reference>
<gene>
    <name evidence="4" type="ORF">OBRU01_03622</name>
</gene>
<dbReference type="PANTHER" id="PTHR43798:SF14">
    <property type="entry name" value="SERINE HYDROLASE-LIKE PROTEIN DDB_G0286239"/>
    <property type="match status" value="1"/>
</dbReference>
<dbReference type="InterPro" id="IPR029058">
    <property type="entry name" value="AB_hydrolase_fold"/>
</dbReference>
<evidence type="ECO:0000313" key="4">
    <source>
        <dbReference type="EMBL" id="KOB77748.1"/>
    </source>
</evidence>
<dbReference type="STRING" id="104452.A0A0L7LQH5"/>
<evidence type="ECO:0000256" key="1">
    <source>
        <dbReference type="ARBA" id="ARBA00008645"/>
    </source>
</evidence>
<evidence type="ECO:0000259" key="3">
    <source>
        <dbReference type="Pfam" id="PF00561"/>
    </source>
</evidence>
<dbReference type="Gene3D" id="3.40.50.1820">
    <property type="entry name" value="alpha/beta hydrolase"/>
    <property type="match status" value="1"/>
</dbReference>
<sequence length="252" mass="29297">MIIKDRAILALDFPGHGLSSWIPRGSQYYSWDLPRHILALKDYFKWDKVSLLGHSMGSIAAMRFASTFPDDVDFYVGVDSLIHDDYDLDFVIDKYPVVIRKCLNAQSRLEEEPPSYTMDEIKEKWYKGTRKSVGLESVQYLANRGTKTSKQDPNKHYFSRDSRLKYTLFNPEDKKFVAALIRRLKCPTLYIKAIDSPYATDAFSVEMRQIIEKSNPDFESQFIPGTHHVHLNDPDKVSPLILDFYKKYNITH</sequence>
<feature type="domain" description="AB hydrolase-1" evidence="3">
    <location>
        <begin position="6"/>
        <end position="232"/>
    </location>
</feature>
<dbReference type="InterPro" id="IPR050266">
    <property type="entry name" value="AB_hydrolase_sf"/>
</dbReference>
<name>A0A0L7LQH5_OPEBR</name>
<dbReference type="InterPro" id="IPR000073">
    <property type="entry name" value="AB_hydrolase_1"/>
</dbReference>
<dbReference type="EMBL" id="JTDY01000312">
    <property type="protein sequence ID" value="KOB77748.1"/>
    <property type="molecule type" value="Genomic_DNA"/>
</dbReference>
<accession>A0A0L7LQH5</accession>
<dbReference type="GO" id="GO:0016020">
    <property type="term" value="C:membrane"/>
    <property type="evidence" value="ECO:0007669"/>
    <property type="project" value="TreeGrafter"/>
</dbReference>
<dbReference type="SUPFAM" id="SSF53474">
    <property type="entry name" value="alpha/beta-Hydrolases"/>
    <property type="match status" value="1"/>
</dbReference>